<accession>A0A9P8FCW3</accession>
<dbReference type="EMBL" id="JAHFXS010003008">
    <property type="protein sequence ID" value="KAG9969956.1"/>
    <property type="molecule type" value="Genomic_DNA"/>
</dbReference>
<keyword evidence="3" id="KW-1185">Reference proteome</keyword>
<feature type="region of interest" description="Disordered" evidence="1">
    <location>
        <begin position="318"/>
        <end position="365"/>
    </location>
</feature>
<feature type="region of interest" description="Disordered" evidence="1">
    <location>
        <begin position="437"/>
        <end position="485"/>
    </location>
</feature>
<feature type="compositionally biased region" description="Pro residues" evidence="1">
    <location>
        <begin position="470"/>
        <end position="479"/>
    </location>
</feature>
<reference evidence="2" key="2">
    <citation type="submission" date="2021-08" db="EMBL/GenBank/DDBJ databases">
        <authorList>
            <person name="Gostincar C."/>
            <person name="Sun X."/>
            <person name="Song Z."/>
            <person name="Gunde-Cimerman N."/>
        </authorList>
    </citation>
    <scope>NUCLEOTIDE SEQUENCE</scope>
    <source>
        <strain evidence="2">EXF-9298</strain>
    </source>
</reference>
<dbReference type="AlphaFoldDB" id="A0A9P8FCW3"/>
<reference evidence="2" key="1">
    <citation type="journal article" date="2021" name="J Fungi (Basel)">
        <title>Virulence traits and population genomics of the black yeast Aureobasidium melanogenum.</title>
        <authorList>
            <person name="Cernosa A."/>
            <person name="Sun X."/>
            <person name="Gostincar C."/>
            <person name="Fang C."/>
            <person name="Gunde-Cimerman N."/>
            <person name="Song Z."/>
        </authorList>
    </citation>
    <scope>NUCLEOTIDE SEQUENCE</scope>
    <source>
        <strain evidence="2">EXF-9298</strain>
    </source>
</reference>
<name>A0A9P8FCW3_AURME</name>
<comment type="caution">
    <text evidence="2">The sequence shown here is derived from an EMBL/GenBank/DDBJ whole genome shotgun (WGS) entry which is preliminary data.</text>
</comment>
<proteinExistence type="predicted"/>
<evidence type="ECO:0000256" key="1">
    <source>
        <dbReference type="SAM" id="MobiDB-lite"/>
    </source>
</evidence>
<feature type="compositionally biased region" description="Polar residues" evidence="1">
    <location>
        <begin position="497"/>
        <end position="525"/>
    </location>
</feature>
<protein>
    <submittedName>
        <fullName evidence="2">Uncharacterized protein</fullName>
    </submittedName>
</protein>
<feature type="region of interest" description="Disordered" evidence="1">
    <location>
        <begin position="224"/>
        <end position="278"/>
    </location>
</feature>
<feature type="compositionally biased region" description="Polar residues" evidence="1">
    <location>
        <begin position="572"/>
        <end position="583"/>
    </location>
</feature>
<evidence type="ECO:0000313" key="3">
    <source>
        <dbReference type="Proteomes" id="UP000729357"/>
    </source>
</evidence>
<feature type="region of interest" description="Disordered" evidence="1">
    <location>
        <begin position="497"/>
        <end position="583"/>
    </location>
</feature>
<feature type="compositionally biased region" description="Polar residues" evidence="1">
    <location>
        <begin position="438"/>
        <end position="447"/>
    </location>
</feature>
<feature type="compositionally biased region" description="Polar residues" evidence="1">
    <location>
        <begin position="129"/>
        <end position="138"/>
    </location>
</feature>
<sequence>MDDPAFMLLQLQENLQFMRTQFGAHVLSCVTHDSDGRPYWTYVLLTYDNYGNVQEYHEPFEGRAEWTNQPLEALKQLHLRVAGFVTKRLVHDCYPHLRTLAQQRYDEEVEDHSSRADNYLDQVRRGSQPGASSSTSRFTSERLVSDPPSYRTHDLNPARPSHETLSSGTRIDLRTSQGFEHGRTVQPQQLGPAHFPQPSPALGSEIWSSRDANTSVYPSATVERSANNGTNLQQNDAQPQSARVRLPQTQSRTTGEGARSSASEMTNPARQTSHVNPSTLPLHQEAQPYFGARSNLSGILTQADNAIGASRAARAQLSRSASNASPTPPWISNMRELRVPSRSSPRPPVSTSALPEPLRSHPPQSRTSFAVMMDQDTLAGFDEFRRRSYTQQHRDIDTLSRIEQEAAEFLHQDAAAVSIEENALASLAAQLGIRLPSSPASDETVTAYSPPHRRRRMTQRRYDRSEIEDPLPPPAPAPPLNTYYPSNIPVYPPTLVTSRSEASMQRASGTRNNRVSPSNANTGRNVSSGEGSVASVVRRVSSHAHIEFSSSDEEESFDKGEGGRGTRRPSAQLRQSDGEQQVQETLLPTFNTRARNIFKAMRRKVSDTISGSKRFTSMP</sequence>
<feature type="region of interest" description="Disordered" evidence="1">
    <location>
        <begin position="184"/>
        <end position="205"/>
    </location>
</feature>
<feature type="compositionally biased region" description="Low complexity" evidence="1">
    <location>
        <begin position="526"/>
        <end position="539"/>
    </location>
</feature>
<organism evidence="2 3">
    <name type="scientific">Aureobasidium melanogenum</name>
    <name type="common">Aureobasidium pullulans var. melanogenum</name>
    <dbReference type="NCBI Taxonomy" id="46634"/>
    <lineage>
        <taxon>Eukaryota</taxon>
        <taxon>Fungi</taxon>
        <taxon>Dikarya</taxon>
        <taxon>Ascomycota</taxon>
        <taxon>Pezizomycotina</taxon>
        <taxon>Dothideomycetes</taxon>
        <taxon>Dothideomycetidae</taxon>
        <taxon>Dothideales</taxon>
        <taxon>Saccotheciaceae</taxon>
        <taxon>Aureobasidium</taxon>
    </lineage>
</organism>
<gene>
    <name evidence="2" type="ORF">KCU98_g14799</name>
</gene>
<dbReference type="Proteomes" id="UP000729357">
    <property type="component" value="Unassembled WGS sequence"/>
</dbReference>
<feature type="compositionally biased region" description="Basic and acidic residues" evidence="1">
    <location>
        <begin position="151"/>
        <end position="162"/>
    </location>
</feature>
<evidence type="ECO:0000313" key="2">
    <source>
        <dbReference type="EMBL" id="KAG9969956.1"/>
    </source>
</evidence>
<feature type="non-terminal residue" evidence="2">
    <location>
        <position position="1"/>
    </location>
</feature>
<feature type="region of interest" description="Disordered" evidence="1">
    <location>
        <begin position="105"/>
        <end position="170"/>
    </location>
</feature>